<dbReference type="Pfam" id="PF00528">
    <property type="entry name" value="BPD_transp_1"/>
    <property type="match status" value="1"/>
</dbReference>
<accession>A0A4R5DNP5</accession>
<dbReference type="AlphaFoldDB" id="A0A4R5DNP5"/>
<name>A0A4R5DNP5_9ACTN</name>
<evidence type="ECO:0000313" key="9">
    <source>
        <dbReference type="EMBL" id="TDE15839.1"/>
    </source>
</evidence>
<evidence type="ECO:0000256" key="1">
    <source>
        <dbReference type="ARBA" id="ARBA00004651"/>
    </source>
</evidence>
<keyword evidence="3" id="KW-1003">Cell membrane</keyword>
<reference evidence="9 10" key="1">
    <citation type="submission" date="2019-03" db="EMBL/GenBank/DDBJ databases">
        <title>Draft genome sequences of novel Actinobacteria.</title>
        <authorList>
            <person name="Sahin N."/>
            <person name="Ay H."/>
            <person name="Saygin H."/>
        </authorList>
    </citation>
    <scope>NUCLEOTIDE SEQUENCE [LARGE SCALE GENOMIC DNA]</scope>
    <source>
        <strain evidence="9 10">5K138</strain>
    </source>
</reference>
<dbReference type="SUPFAM" id="SSF161098">
    <property type="entry name" value="MetI-like"/>
    <property type="match status" value="1"/>
</dbReference>
<protein>
    <submittedName>
        <fullName evidence="9">Carbohydrate ABC transporter permease</fullName>
    </submittedName>
</protein>
<comment type="subcellular location">
    <subcellularLocation>
        <location evidence="1 7">Cell membrane</location>
        <topology evidence="1 7">Multi-pass membrane protein</topology>
    </subcellularLocation>
</comment>
<keyword evidence="10" id="KW-1185">Reference proteome</keyword>
<dbReference type="GO" id="GO:0005886">
    <property type="term" value="C:plasma membrane"/>
    <property type="evidence" value="ECO:0007669"/>
    <property type="project" value="UniProtKB-SubCell"/>
</dbReference>
<comment type="caution">
    <text evidence="9">The sequence shown here is derived from an EMBL/GenBank/DDBJ whole genome shotgun (WGS) entry which is preliminary data.</text>
</comment>
<sequence>MRSGRLALLLAAAVTVLWMLPLAQLVTVSLRDGGLDNYAAVLRQQGLGRYLLNSAVVTAVTVVLVLALGSVAAFAFSKLRFPGRTALYVLVLTGLMIPVAAILVPLTELETALGWQSTYQGLFMPYAALSLPFALVILRNTYDSLPDELLEAAVVDGAGTWRAFVRVYLPLTAPALVMVGIWTFLNSWNEFLLALMFMVSPDMRTVTVVPASFQLEFFVDVPKIFAALVLIQLPVVVLYGLMQRTFERGLTAGAIK</sequence>
<feature type="transmembrane region" description="Helical" evidence="7">
    <location>
        <begin position="49"/>
        <end position="74"/>
    </location>
</feature>
<feature type="transmembrane region" description="Helical" evidence="7">
    <location>
        <begin position="224"/>
        <end position="242"/>
    </location>
</feature>
<evidence type="ECO:0000256" key="4">
    <source>
        <dbReference type="ARBA" id="ARBA00022692"/>
    </source>
</evidence>
<proteinExistence type="inferred from homology"/>
<evidence type="ECO:0000256" key="2">
    <source>
        <dbReference type="ARBA" id="ARBA00022448"/>
    </source>
</evidence>
<gene>
    <name evidence="9" type="ORF">E1269_00640</name>
</gene>
<feature type="transmembrane region" description="Helical" evidence="7">
    <location>
        <begin position="86"/>
        <end position="106"/>
    </location>
</feature>
<dbReference type="InterPro" id="IPR035906">
    <property type="entry name" value="MetI-like_sf"/>
</dbReference>
<dbReference type="OrthoDB" id="61122at2"/>
<feature type="transmembrane region" description="Helical" evidence="7">
    <location>
        <begin position="167"/>
        <end position="185"/>
    </location>
</feature>
<evidence type="ECO:0000256" key="7">
    <source>
        <dbReference type="RuleBase" id="RU363032"/>
    </source>
</evidence>
<feature type="domain" description="ABC transmembrane type-1" evidence="8">
    <location>
        <begin position="51"/>
        <end position="242"/>
    </location>
</feature>
<evidence type="ECO:0000313" key="10">
    <source>
        <dbReference type="Proteomes" id="UP000294739"/>
    </source>
</evidence>
<dbReference type="PANTHER" id="PTHR43744:SF12">
    <property type="entry name" value="ABC TRANSPORTER PERMEASE PROTEIN MG189-RELATED"/>
    <property type="match status" value="1"/>
</dbReference>
<dbReference type="RefSeq" id="WP_131889937.1">
    <property type="nucleotide sequence ID" value="NZ_SMKZ01000001.1"/>
</dbReference>
<keyword evidence="6 7" id="KW-0472">Membrane</keyword>
<evidence type="ECO:0000256" key="3">
    <source>
        <dbReference type="ARBA" id="ARBA00022475"/>
    </source>
</evidence>
<organism evidence="9 10">
    <name type="scientific">Jiangella asiatica</name>
    <dbReference type="NCBI Taxonomy" id="2530372"/>
    <lineage>
        <taxon>Bacteria</taxon>
        <taxon>Bacillati</taxon>
        <taxon>Actinomycetota</taxon>
        <taxon>Actinomycetes</taxon>
        <taxon>Jiangellales</taxon>
        <taxon>Jiangellaceae</taxon>
        <taxon>Jiangella</taxon>
    </lineage>
</organism>
<evidence type="ECO:0000256" key="6">
    <source>
        <dbReference type="ARBA" id="ARBA00023136"/>
    </source>
</evidence>
<dbReference type="EMBL" id="SMKZ01000001">
    <property type="protein sequence ID" value="TDE15839.1"/>
    <property type="molecule type" value="Genomic_DNA"/>
</dbReference>
<dbReference type="GO" id="GO:0055085">
    <property type="term" value="P:transmembrane transport"/>
    <property type="evidence" value="ECO:0007669"/>
    <property type="project" value="InterPro"/>
</dbReference>
<dbReference type="InterPro" id="IPR000515">
    <property type="entry name" value="MetI-like"/>
</dbReference>
<dbReference type="Gene3D" id="1.10.3720.10">
    <property type="entry name" value="MetI-like"/>
    <property type="match status" value="1"/>
</dbReference>
<dbReference type="Proteomes" id="UP000294739">
    <property type="component" value="Unassembled WGS sequence"/>
</dbReference>
<dbReference type="InParanoid" id="A0A4R5DNP5"/>
<comment type="similarity">
    <text evidence="7">Belongs to the binding-protein-dependent transport system permease family.</text>
</comment>
<dbReference type="CDD" id="cd06261">
    <property type="entry name" value="TM_PBP2"/>
    <property type="match status" value="1"/>
</dbReference>
<dbReference type="PROSITE" id="PS50928">
    <property type="entry name" value="ABC_TM1"/>
    <property type="match status" value="1"/>
</dbReference>
<dbReference type="PANTHER" id="PTHR43744">
    <property type="entry name" value="ABC TRANSPORTER PERMEASE PROTEIN MG189-RELATED-RELATED"/>
    <property type="match status" value="1"/>
</dbReference>
<evidence type="ECO:0000259" key="8">
    <source>
        <dbReference type="PROSITE" id="PS50928"/>
    </source>
</evidence>
<keyword evidence="2 7" id="KW-0813">Transport</keyword>
<evidence type="ECO:0000256" key="5">
    <source>
        <dbReference type="ARBA" id="ARBA00022989"/>
    </source>
</evidence>
<keyword evidence="4 7" id="KW-0812">Transmembrane</keyword>
<feature type="transmembrane region" description="Helical" evidence="7">
    <location>
        <begin position="118"/>
        <end position="138"/>
    </location>
</feature>
<keyword evidence="5 7" id="KW-1133">Transmembrane helix</keyword>